<keyword evidence="1" id="KW-0812">Transmembrane</keyword>
<sequence>MTDEEASLLYLVQDDSTDVLDATESSRYRLPPIKNKKTEGRTIGFSSGYRRYETRDSPKMSATKQIVRLSSVVGSLFVVALMYFSTVMGYFYLPPFIISTLLIFQILYVDFYLLYISWDLNLSSSRSFFTCISPFLVSFAAYYMVYSGWYLWSAVIPLIILFSSIILYWNQERESKVTEISVTFLVRNDQVLI</sequence>
<reference evidence="2" key="1">
    <citation type="journal article" date="2015" name="Nature">
        <title>Complex archaea that bridge the gap between prokaryotes and eukaryotes.</title>
        <authorList>
            <person name="Spang A."/>
            <person name="Saw J.H."/>
            <person name="Jorgensen S.L."/>
            <person name="Zaremba-Niedzwiedzka K."/>
            <person name="Martijn J."/>
            <person name="Lind A.E."/>
            <person name="van Eijk R."/>
            <person name="Schleper C."/>
            <person name="Guy L."/>
            <person name="Ettema T.J."/>
        </authorList>
    </citation>
    <scope>NUCLEOTIDE SEQUENCE</scope>
</reference>
<organism evidence="2">
    <name type="scientific">marine sediment metagenome</name>
    <dbReference type="NCBI Taxonomy" id="412755"/>
    <lineage>
        <taxon>unclassified sequences</taxon>
        <taxon>metagenomes</taxon>
        <taxon>ecological metagenomes</taxon>
    </lineage>
</organism>
<feature type="transmembrane region" description="Helical" evidence="1">
    <location>
        <begin position="127"/>
        <end position="144"/>
    </location>
</feature>
<feature type="transmembrane region" description="Helical" evidence="1">
    <location>
        <begin position="66"/>
        <end position="84"/>
    </location>
</feature>
<evidence type="ECO:0000313" key="2">
    <source>
        <dbReference type="EMBL" id="KKK79965.1"/>
    </source>
</evidence>
<feature type="transmembrane region" description="Helical" evidence="1">
    <location>
        <begin position="90"/>
        <end position="115"/>
    </location>
</feature>
<dbReference type="EMBL" id="LAZR01053796">
    <property type="protein sequence ID" value="KKK79965.1"/>
    <property type="molecule type" value="Genomic_DNA"/>
</dbReference>
<comment type="caution">
    <text evidence="2">The sequence shown here is derived from an EMBL/GenBank/DDBJ whole genome shotgun (WGS) entry which is preliminary data.</text>
</comment>
<feature type="transmembrane region" description="Helical" evidence="1">
    <location>
        <begin position="150"/>
        <end position="169"/>
    </location>
</feature>
<protein>
    <submittedName>
        <fullName evidence="2">Uncharacterized protein</fullName>
    </submittedName>
</protein>
<gene>
    <name evidence="2" type="ORF">LCGC14_2828230</name>
</gene>
<name>A0A0F8Z1P3_9ZZZZ</name>
<keyword evidence="1" id="KW-0472">Membrane</keyword>
<evidence type="ECO:0000256" key="1">
    <source>
        <dbReference type="SAM" id="Phobius"/>
    </source>
</evidence>
<dbReference type="AlphaFoldDB" id="A0A0F8Z1P3"/>
<accession>A0A0F8Z1P3</accession>
<proteinExistence type="predicted"/>
<keyword evidence="1" id="KW-1133">Transmembrane helix</keyword>